<name>A0A8S3FHI5_9BILA</name>
<dbReference type="Proteomes" id="UP000676336">
    <property type="component" value="Unassembled WGS sequence"/>
</dbReference>
<sequence length="53" mass="5824">SQQRRSPTKPPIVSDIANLLSVSNNINNHKDQPIVQQVTRQTLLPPPPPPPPP</sequence>
<comment type="caution">
    <text evidence="1">The sequence shown here is derived from an EMBL/GenBank/DDBJ whole genome shotgun (WGS) entry which is preliminary data.</text>
</comment>
<reference evidence="1" key="1">
    <citation type="submission" date="2021-02" db="EMBL/GenBank/DDBJ databases">
        <authorList>
            <person name="Nowell W R."/>
        </authorList>
    </citation>
    <scope>NUCLEOTIDE SEQUENCE</scope>
</reference>
<evidence type="ECO:0000313" key="2">
    <source>
        <dbReference type="Proteomes" id="UP000676336"/>
    </source>
</evidence>
<proteinExistence type="predicted"/>
<dbReference type="AlphaFoldDB" id="A0A8S3FHI5"/>
<organism evidence="1 2">
    <name type="scientific">Rotaria magnacalcarata</name>
    <dbReference type="NCBI Taxonomy" id="392030"/>
    <lineage>
        <taxon>Eukaryota</taxon>
        <taxon>Metazoa</taxon>
        <taxon>Spiralia</taxon>
        <taxon>Gnathifera</taxon>
        <taxon>Rotifera</taxon>
        <taxon>Eurotatoria</taxon>
        <taxon>Bdelloidea</taxon>
        <taxon>Philodinida</taxon>
        <taxon>Philodinidae</taxon>
        <taxon>Rotaria</taxon>
    </lineage>
</organism>
<dbReference type="EMBL" id="CAJOBI010262409">
    <property type="protein sequence ID" value="CAF5124033.1"/>
    <property type="molecule type" value="Genomic_DNA"/>
</dbReference>
<evidence type="ECO:0000313" key="1">
    <source>
        <dbReference type="EMBL" id="CAF5124033.1"/>
    </source>
</evidence>
<feature type="non-terminal residue" evidence="1">
    <location>
        <position position="1"/>
    </location>
</feature>
<feature type="non-terminal residue" evidence="1">
    <location>
        <position position="53"/>
    </location>
</feature>
<protein>
    <submittedName>
        <fullName evidence="1">Uncharacterized protein</fullName>
    </submittedName>
</protein>
<gene>
    <name evidence="1" type="ORF">SMN809_LOCUS62667</name>
</gene>
<accession>A0A8S3FHI5</accession>